<dbReference type="EMBL" id="AE014299">
    <property type="protein sequence ID" value="AAN57286.1"/>
    <property type="molecule type" value="Genomic_DNA"/>
</dbReference>
<reference evidence="7 8" key="1">
    <citation type="journal article" date="2002" name="Nat. Biotechnol.">
        <title>Genome sequence of the dissimilatory metal ion-reducing bacterium Shewanella oneidensis.</title>
        <authorList>
            <person name="Heidelberg J.F."/>
            <person name="Paulsen I.T."/>
            <person name="Nelson K.E."/>
            <person name="Gaidos E.J."/>
            <person name="Nelson W.C."/>
            <person name="Read T.D."/>
            <person name="Eisen J.A."/>
            <person name="Seshadri R."/>
            <person name="Ward N."/>
            <person name="Methe B."/>
            <person name="Clayton R.A."/>
            <person name="Meyer T."/>
            <person name="Tsapin A."/>
            <person name="Scott J."/>
            <person name="Beanan M."/>
            <person name="Brinkac L."/>
            <person name="Daugherty S."/>
            <person name="DeBoy R.T."/>
            <person name="Dodson R.J."/>
            <person name="Durkin A.S."/>
            <person name="Haft D.H."/>
            <person name="Kolonay J.F."/>
            <person name="Madupu R."/>
            <person name="Peterson J.D."/>
            <person name="Umayam L.A."/>
            <person name="White O."/>
            <person name="Wolf A.M."/>
            <person name="Vamathevan J."/>
            <person name="Weidman J."/>
            <person name="Impraim M."/>
            <person name="Lee K."/>
            <person name="Berry K."/>
            <person name="Lee C."/>
            <person name="Mueller J."/>
            <person name="Khouri H."/>
            <person name="Gill J."/>
            <person name="Utterback T.R."/>
            <person name="McDonald L.A."/>
            <person name="Feldblyum T.V."/>
            <person name="Smith H.O."/>
            <person name="Venter J.C."/>
            <person name="Nealson K.H."/>
            <person name="Fraser C.M."/>
        </authorList>
    </citation>
    <scope>NUCLEOTIDE SEQUENCE [LARGE SCALE GENOMIC DNA]</scope>
    <source>
        <strain evidence="8">ATCC 700550 / JCM 31522 / CIP 106686 / LMG 19005 / NCIMB 14063 / MR-1</strain>
    </source>
</reference>
<dbReference type="Pfam" id="PF19078">
    <property type="entry name" value="Big_12"/>
    <property type="match status" value="4"/>
</dbReference>
<feature type="domain" description="RapA2 cadherin-like" evidence="3">
    <location>
        <begin position="1955"/>
        <end position="2033"/>
    </location>
</feature>
<feature type="region of interest" description="Disordered" evidence="2">
    <location>
        <begin position="94"/>
        <end position="117"/>
    </location>
</feature>
<feature type="compositionally biased region" description="Low complexity" evidence="2">
    <location>
        <begin position="1687"/>
        <end position="1705"/>
    </location>
</feature>
<dbReference type="KEGG" id="son:SO_4317"/>
<dbReference type="InterPro" id="IPR001343">
    <property type="entry name" value="Hemolysn_Ca-bd"/>
</dbReference>
<feature type="region of interest" description="Disordered" evidence="2">
    <location>
        <begin position="1686"/>
        <end position="1705"/>
    </location>
</feature>
<dbReference type="InterPro" id="IPR013783">
    <property type="entry name" value="Ig-like_fold"/>
</dbReference>
<dbReference type="PANTHER" id="PTHR34677">
    <property type="match status" value="1"/>
</dbReference>
<proteinExistence type="predicted"/>
<dbReference type="NCBIfam" id="NF012211">
    <property type="entry name" value="tand_rpt_95"/>
    <property type="match status" value="3"/>
</dbReference>
<dbReference type="Pfam" id="PF17803">
    <property type="entry name" value="Cadherin_4"/>
    <property type="match status" value="2"/>
</dbReference>
<feature type="domain" description="RapA2 cadherin-like" evidence="3">
    <location>
        <begin position="2057"/>
        <end position="2135"/>
    </location>
</feature>
<dbReference type="Pfam" id="PF19077">
    <property type="entry name" value="Big_13"/>
    <property type="match status" value="3"/>
</dbReference>
<feature type="domain" description="Bacterial Ig-like" evidence="5">
    <location>
        <begin position="575"/>
        <end position="655"/>
    </location>
</feature>
<dbReference type="InterPro" id="IPR018247">
    <property type="entry name" value="EF_Hand_1_Ca_BS"/>
</dbReference>
<dbReference type="PROSITE" id="PS00018">
    <property type="entry name" value="EF_HAND_1"/>
    <property type="match status" value="1"/>
</dbReference>
<dbReference type="PaxDb" id="211586-SO_4317"/>
<dbReference type="OrthoDB" id="5593939at2"/>
<dbReference type="STRING" id="211586.SO_4317"/>
<reference evidence="7 8" key="3">
    <citation type="journal article" date="2008" name="Appl. Environ. Microbiol.">
        <title>Identification of mobile elements and pseudogenes in the Shewanella oneidensis MR-1 genome.</title>
        <authorList>
            <person name="Romine M.F."/>
            <person name="Carlson T.S."/>
            <person name="Norbeck A.D."/>
            <person name="McCue L.A."/>
            <person name="Lipton M.S."/>
        </authorList>
    </citation>
    <scope>NUCLEOTIDE SEQUENCE [LARGE SCALE GENOMIC DNA]</scope>
    <source>
        <strain evidence="8">ATCC 700550 / JCM 31522 / CIP 106686 / LMG 19005 / NCIMB 14063 / MR-1</strain>
    </source>
</reference>
<dbReference type="InterPro" id="IPR018511">
    <property type="entry name" value="Hemolysin-typ_Ca-bd_CS"/>
</dbReference>
<dbReference type="NCBIfam" id="NF033682">
    <property type="entry name" value="retention_LapA"/>
    <property type="match status" value="1"/>
</dbReference>
<dbReference type="InterPro" id="IPR040853">
    <property type="entry name" value="RapA2_cadherin-like"/>
</dbReference>
<dbReference type="PROSITE" id="PS00330">
    <property type="entry name" value="HEMOLYSIN_CALCIUM"/>
    <property type="match status" value="2"/>
</dbReference>
<keyword evidence="8" id="KW-1185">Reference proteome</keyword>
<feature type="domain" description="Cell-surface Ig-like bacterial" evidence="4">
    <location>
        <begin position="375"/>
        <end position="456"/>
    </location>
</feature>
<evidence type="ECO:0000256" key="1">
    <source>
        <dbReference type="ARBA" id="ARBA00022837"/>
    </source>
</evidence>
<gene>
    <name evidence="7" type="primary">bpfA</name>
    <name evidence="7" type="ordered locus">SO_4317</name>
</gene>
<evidence type="ECO:0000259" key="6">
    <source>
        <dbReference type="Pfam" id="PF19078"/>
    </source>
</evidence>
<feature type="domain" description="Cell-surface Ig-like bacterial" evidence="4">
    <location>
        <begin position="274"/>
        <end position="355"/>
    </location>
</feature>
<dbReference type="InterPro" id="IPR044016">
    <property type="entry name" value="Big_13"/>
</dbReference>
<organism evidence="7 8">
    <name type="scientific">Shewanella oneidensis (strain ATCC 700550 / JCM 31522 / CIP 106686 / LMG 19005 / NCIMB 14063 / MR-1)</name>
    <dbReference type="NCBI Taxonomy" id="211586"/>
    <lineage>
        <taxon>Bacteria</taxon>
        <taxon>Pseudomonadati</taxon>
        <taxon>Pseudomonadota</taxon>
        <taxon>Gammaproteobacteria</taxon>
        <taxon>Alteromonadales</taxon>
        <taxon>Shewanellaceae</taxon>
        <taxon>Shewanella</taxon>
    </lineage>
</organism>
<dbReference type="BioCyc" id="SONE211586:G1GMP-3988-MONOMER"/>
<evidence type="ECO:0000313" key="7">
    <source>
        <dbReference type="EMBL" id="AAN57286.1"/>
    </source>
</evidence>
<keyword evidence="1" id="KW-0106">Calcium</keyword>
<feature type="domain" description="Bacterial Ig-like" evidence="6">
    <location>
        <begin position="1278"/>
        <end position="1374"/>
    </location>
</feature>
<feature type="domain" description="Bacterial Ig-like" evidence="5">
    <location>
        <begin position="779"/>
        <end position="873"/>
    </location>
</feature>
<feature type="domain" description="Bacterial Ig-like" evidence="6">
    <location>
        <begin position="1080"/>
        <end position="1175"/>
    </location>
</feature>
<protein>
    <submittedName>
        <fullName evidence="7">Biofilm-promoting protein BpfA</fullName>
    </submittedName>
</protein>
<feature type="domain" description="Bacterial Ig-like" evidence="5">
    <location>
        <begin position="670"/>
        <end position="764"/>
    </location>
</feature>
<reference evidence="7 8" key="4">
    <citation type="journal article" date="2011" name="BMC Genomics">
        <title>Genome-wide protein localization prediction strategies for gram negative bacteria.</title>
        <authorList>
            <person name="Romine M.F."/>
        </authorList>
    </citation>
    <scope>NUCLEOTIDE SEQUENCE [LARGE SCALE GENOMIC DNA]</scope>
    <source>
        <strain evidence="8">ATCC 700550 / JCM 31522 / CIP 106686 / LMG 19005 / NCIMB 14063 / MR-1</strain>
    </source>
</reference>
<dbReference type="InterPro" id="IPR019960">
    <property type="entry name" value="T1SS_VCA0849"/>
</dbReference>
<evidence type="ECO:0000259" key="4">
    <source>
        <dbReference type="Pfam" id="PF18200"/>
    </source>
</evidence>
<dbReference type="PRINTS" id="PR00313">
    <property type="entry name" value="CABNDNGRPT"/>
</dbReference>
<dbReference type="SMR" id="Q8E9G6"/>
<feature type="domain" description="Cell-surface Ig-like bacterial" evidence="4">
    <location>
        <begin position="173"/>
        <end position="254"/>
    </location>
</feature>
<name>Q8E9G6_SHEON</name>
<dbReference type="PATRIC" id="fig|211586.12.peg.4180"/>
<feature type="compositionally biased region" description="Low complexity" evidence="2">
    <location>
        <begin position="577"/>
        <end position="590"/>
    </location>
</feature>
<dbReference type="PhylomeDB" id="Q8E9G6"/>
<dbReference type="FunFam" id="2.60.40.1200:FF:000001">
    <property type="entry name" value="RTX toxin"/>
    <property type="match status" value="4"/>
</dbReference>
<dbReference type="Pfam" id="PF00353">
    <property type="entry name" value="HemolysinCabind"/>
    <property type="match status" value="1"/>
</dbReference>
<dbReference type="RefSeq" id="WP_011073976.1">
    <property type="nucleotide sequence ID" value="NC_004347.2"/>
</dbReference>
<dbReference type="Gene3D" id="2.60.40.1200">
    <property type="match status" value="5"/>
</dbReference>
<dbReference type="SUPFAM" id="SSF51120">
    <property type="entry name" value="beta-Roll"/>
    <property type="match status" value="1"/>
</dbReference>
<dbReference type="InterPro" id="IPR011049">
    <property type="entry name" value="Serralysin-like_metalloprot_C"/>
</dbReference>
<dbReference type="GO" id="GO:0005509">
    <property type="term" value="F:calcium ion binding"/>
    <property type="evidence" value="ECO:0007669"/>
    <property type="project" value="InterPro"/>
</dbReference>
<dbReference type="Pfam" id="PF18200">
    <property type="entry name" value="Big_11"/>
    <property type="match status" value="3"/>
</dbReference>
<dbReference type="eggNOG" id="COG2931">
    <property type="taxonomic scope" value="Bacteria"/>
</dbReference>
<dbReference type="NCBIfam" id="NF033510">
    <property type="entry name" value="Ca_tandemer"/>
    <property type="match status" value="4"/>
</dbReference>
<dbReference type="InterPro" id="IPR047777">
    <property type="entry name" value="LapA-like_RM"/>
</dbReference>
<feature type="region of interest" description="Disordered" evidence="2">
    <location>
        <begin position="568"/>
        <end position="591"/>
    </location>
</feature>
<dbReference type="NCBIfam" id="TIGR03661">
    <property type="entry name" value="T1SS_VCA0849"/>
    <property type="match status" value="1"/>
</dbReference>
<sequence length="2768" mass="285096">MGSVITSKKGLLKLVNGQINIEVDGSKQPAKDGEQLPKGAVLHIGENATYEITFDDGTKLSNEVAPATEAMALPVTGEATPDEIQALQDLIASGEDPTTNLPETAAGNAPASDGSSGYVSLARDGSESLATSGYSTSGQTLAAFATNSPEQSIATDSPSILANDSNTVAEDSVATGNVLNNDSDVDNELSVTSFTVSGQTVAAGTTVALEGGSLVINTDGSYTFTPNANWNGQVPVITYTTNTGSTATLTINVTPVDDPSVVVNDTNTVAEDSVATGNVLSNDSDVDNELSVTSFTVSGQTVAAGTTVTLEGGSLVINTDGSYTFTPNANWNGQVPVITYTTNTGSTATLTINVTPVDDASVLTNDSNTVAEDSVATGNVLSNDSDVDNELSVISFTVNGQTVAAGTTVALEGGSLVINADGSYTFTPNANWNGQVPVITYTTNTGSTATLTINITPVANGGPSVTINTDTNNDGFISNEELGGATEVNVTIGLEGTGANTGDTLTVNGVDYILTQEDIDNGFVNLTLPAPAEGETITVVATITDAAGNTSPEGSDSAVLDTTGPVITVSAPDDTQDTTPTITGTTDAPPGSTITIVVTDSTGAQQTLTTTVNPDGTYAVDVTNPIAEGGYTAEASVTDPAGNTGKASDNGNVDTKIDQDGDGNTVAITAITQDTGSSSSDFITNDNTLIFKGTVDLGDNSTLAVTINGVVYTTANGLVIDAQGNWSVDLTGTVLPDGIYPVSATVTDVAGNSKTVTQDVVIDTKIDQDGDGNTVAITAITQDTGSSSSDFITNDNTLIFKGTVDLGDNSTLAVTINGVVYTTANGLVIDAQGNWSVDLTGTVLPDGIYPVSATVTDVAGNSKTVTQDVVIDTKIDQDGDGNTVAITAITQDTGSSSSDFITNDNTLIFKGTVDLGDNSTLAVTINGVVYTTANGLVIDAQGNWSVDLTGTVLPDGTYPVSATVTDLAGNSKTVTQDVLIDTQGPSVVVNIVDDVLTVGETSEVTFTFSEKVKDFEVGDLTMVGGTVTDLKTTDGGKTWTGTFTPTPGFTGTASVTVNNGSYTDLNGNMGTGGQDTAPVDTQAPSVVVNIVDDKLTVGETSEVTFTFSEKVKDFEVGDLTVVGGTVTDLKTTDGGKTWTGTFTPTPGFTGTASVTVNNGSYTDLNGNVGTGGQDTAPVDTQAPSVVVNIVDDKLTVGETSEVTFTFSEKVKDFEVGDLTVVGGTVTDLKTTDGGKTWTGTFTPTPGFTGTASVTVNNGSYTDLNGNVGTGGQDTAPVDTQAPSVVVNIVDDKLTVGETSEVTFTFSEKVKDFEVGDLTVVGGTVTDLKTTDGGKTWTGTFTPTPGFTGTASVTVNNGSYTDLNGNVGTGGQDTAPVDTQAPTAPTVLIVDDGTPGDGLLTQGEINSNGAGVQLTVSINAADFSAGGHVNLTIVNGTATSNVELKLVNGELQFANGTPATGFTYNNGTISWTETAPANGQSITVTATQTDKAGNTSVQSTDTAIVYTPGNCNIVVNESTLRDGVPNIVSGTINFTAGTQALTAFNFNSSSINAATNLAGHNITWAIATNGALIGSINGVQAIILTLSDISAIAPGTSGSITVNVELLDNLLQINGLNGENLSTLINGIVIEGTSVNGSVVTGNVNVEIVDDVPDANDDTGSVNVIVDSFRVSGVEANWTNWTNGTSVTTFDGNNNPNGGGTDNDSGLDQIRWGNPINTYKSGYGFIDNDSALNGQFALNQDIILGTFTHYNFPISSGGAITKATMDITFSVTDAYGVVTPVTLKVNFDHNETPNNDNDPEASKDIIKVGNTNVTFEHQGQVYTLQVIGFRVPGTNQVVTEIKTAENAASSYELVVRIVAGDGYALPSTTGNVLFNDVIGADNDLMVVGAAAGNQTGSGTSGNVGTIINGQYGTLIVFANGSYTYTVTANASAIPTGATETFTYTMQDADGDKSSALLTINVNTVNANALKAVQDQKNGPEDTAVIGNVLENDGNKNTSVTHFTVANSATQHTAGSKITLAEGELTLNADGSYTFTPAADWNGQVPVITYTTNTGATSTLTIVVTPVDDPTVTKPESKTIAEDALAKGNVLENDTDVDNTLSVTSFQVNGVTYNAGNTWYQLPEGTLQLKTNGEYSFDPKDHWSGSLPVITYTTNTGATSTLNITVQAVADAPNLTINGYTSVAAINFEDAKFSGSWDGVKANDIKGLNTIGTWHTSNRGGQVEIGYESVYVSGGSNSNKVMEIEFNSGDKTLYTDIQADAGRFYELGFDIAARSGSVSTSGLTIKLIPLDAQGNPLNAQAITLYDFDPTNANWLRDQKITLPINQSGKYRLQFEGDNGDSYGALLDNLAFKVVDNMGYRGEFIKLSNISSSLKDTDTSETLSLKLQGLPEGAVLKDALGNLATVGKDGTVDITNWDKSSLQIKVANHGNFTITVVATATETSNQDTAQSTADFQVTVLHPNNVVGGQSVDSFIMTNWTGNSAQFAVNLGGYGTVASSSKTEYIAKDTELLINAGNSNDYVDLGVSTANNIVNTGSSLPNLNNPVVTQAEILSSKFMAQDAITTNAGTLKSDVLQPLQPKTDTVNLGSGDDTVNGGQGSQLVYGGSGDDLLIGGEGIDGLRGGDGNDTLIGGLGDDVLRGDSGADTFVWRYADADKGTDHIMDFKVGEDKLDLSDLLQGETANTLESYLKFSLNNGSTVIDIDANKDGTFDQHIVLDGVNLYSQYGATNNAGIINGLLGSNGQGPLIIDTQPTPVDLEVKLDPLKTVDPV</sequence>
<accession>Q8E9G6</accession>
<dbReference type="InterPro" id="IPR044048">
    <property type="entry name" value="Big_12"/>
</dbReference>
<reference evidence="7 8" key="2">
    <citation type="journal article" date="2005" name="Proteomics">
        <title>Global detection and characterization of hypothetical proteins in Shewanella oneidensis MR-1 using LC-MS based proteomics.</title>
        <authorList>
            <person name="Elias D.A."/>
            <person name="Monroe M.E."/>
            <person name="Marshall M.J."/>
            <person name="Romine M.F."/>
            <person name="Belieav A.S."/>
            <person name="Fredrickson J.K."/>
            <person name="Anderson G.A."/>
            <person name="Smith R.D."/>
            <person name="Lipton M.S."/>
        </authorList>
    </citation>
    <scope>NUCLEOTIDE SEQUENCE [LARGE SCALE GENOMIC DNA]</scope>
    <source>
        <strain evidence="8">ATCC 700550 / JCM 31522 / CIP 106686 / LMG 19005 / NCIMB 14063 / MR-1</strain>
    </source>
</reference>
<evidence type="ECO:0000259" key="5">
    <source>
        <dbReference type="Pfam" id="PF19077"/>
    </source>
</evidence>
<feature type="domain" description="Bacterial Ig-like" evidence="6">
    <location>
        <begin position="1179"/>
        <end position="1274"/>
    </location>
</feature>
<evidence type="ECO:0000313" key="8">
    <source>
        <dbReference type="Proteomes" id="UP000008186"/>
    </source>
</evidence>
<evidence type="ECO:0000256" key="2">
    <source>
        <dbReference type="SAM" id="MobiDB-lite"/>
    </source>
</evidence>
<dbReference type="PANTHER" id="PTHR34677:SF3">
    <property type="entry name" value="BACTERIAL IG-LIKE DOMAIN-CONTAINING PROTEIN"/>
    <property type="match status" value="1"/>
</dbReference>
<dbReference type="InterPro" id="IPR041339">
    <property type="entry name" value="Ig-like_bac"/>
</dbReference>
<evidence type="ECO:0000259" key="3">
    <source>
        <dbReference type="Pfam" id="PF17803"/>
    </source>
</evidence>
<dbReference type="Gene3D" id="2.60.40.10">
    <property type="entry name" value="Immunoglobulins"/>
    <property type="match status" value="5"/>
</dbReference>
<feature type="domain" description="Bacterial Ig-like" evidence="6">
    <location>
        <begin position="981"/>
        <end position="1076"/>
    </location>
</feature>
<dbReference type="HOGENOM" id="CLU_000532_0_0_6"/>
<dbReference type="Proteomes" id="UP000008186">
    <property type="component" value="Chromosome"/>
</dbReference>